<dbReference type="SUPFAM" id="SSF52540">
    <property type="entry name" value="P-loop containing nucleoside triphosphate hydrolases"/>
    <property type="match status" value="1"/>
</dbReference>
<evidence type="ECO:0000256" key="5">
    <source>
        <dbReference type="ARBA" id="ARBA00004692"/>
    </source>
</evidence>
<evidence type="ECO:0000256" key="10">
    <source>
        <dbReference type="ARBA" id="ARBA00022573"/>
    </source>
</evidence>
<comment type="similarity">
    <text evidence="7">Belongs to the CobU/CobP family.</text>
</comment>
<name>A0ABY6NWA9_9NOCA</name>
<dbReference type="Gene3D" id="3.40.50.300">
    <property type="entry name" value="P-loop containing nucleotide triphosphate hydrolases"/>
    <property type="match status" value="1"/>
</dbReference>
<evidence type="ECO:0000256" key="17">
    <source>
        <dbReference type="ARBA" id="ARBA00030571"/>
    </source>
</evidence>
<keyword evidence="10" id="KW-0169">Cobalamin biosynthesis</keyword>
<evidence type="ECO:0000256" key="1">
    <source>
        <dbReference type="ARBA" id="ARBA00000312"/>
    </source>
</evidence>
<gene>
    <name evidence="18" type="ORF">RHODO2019_10160</name>
</gene>
<comment type="catalytic activity">
    <reaction evidence="2">
        <text>adenosylcob(III)inamide phosphate + GTP + H(+) = adenosylcob(III)inamide-GDP + diphosphate</text>
        <dbReference type="Rhea" id="RHEA:22712"/>
        <dbReference type="ChEBI" id="CHEBI:15378"/>
        <dbReference type="ChEBI" id="CHEBI:33019"/>
        <dbReference type="ChEBI" id="CHEBI:37565"/>
        <dbReference type="ChEBI" id="CHEBI:58502"/>
        <dbReference type="ChEBI" id="CHEBI:60487"/>
        <dbReference type="EC" id="2.7.7.62"/>
    </reaction>
</comment>
<dbReference type="PANTHER" id="PTHR34848:SF1">
    <property type="entry name" value="BIFUNCTIONAL ADENOSYLCOBALAMIN BIOSYNTHESIS PROTEIN COBU"/>
    <property type="match status" value="1"/>
</dbReference>
<keyword evidence="12" id="KW-0547">Nucleotide-binding</keyword>
<evidence type="ECO:0000256" key="14">
    <source>
        <dbReference type="ARBA" id="ARBA00022840"/>
    </source>
</evidence>
<evidence type="ECO:0000256" key="9">
    <source>
        <dbReference type="ARBA" id="ARBA00012523"/>
    </source>
</evidence>
<comment type="pathway">
    <text evidence="6">Cofactor biosynthesis; adenosylcobalamin biosynthesis; adenosylcobalamin from cob(II)yrinate a,c-diamide: step 5/7.</text>
</comment>
<keyword evidence="14" id="KW-0067">ATP-binding</keyword>
<protein>
    <recommendedName>
        <fullName evidence="16">Adenosylcobinamide kinase</fullName>
        <ecNumber evidence="8">2.7.1.156</ecNumber>
        <ecNumber evidence="9">2.7.7.62</ecNumber>
    </recommendedName>
    <alternativeName>
        <fullName evidence="17">Adenosylcobinamide-phosphate guanylyltransferase</fullName>
    </alternativeName>
</protein>
<evidence type="ECO:0000313" key="18">
    <source>
        <dbReference type="EMBL" id="UZJ23583.1"/>
    </source>
</evidence>
<dbReference type="EMBL" id="CP110615">
    <property type="protein sequence ID" value="UZJ23583.1"/>
    <property type="molecule type" value="Genomic_DNA"/>
</dbReference>
<dbReference type="Proteomes" id="UP001164965">
    <property type="component" value="Chromosome"/>
</dbReference>
<evidence type="ECO:0000313" key="19">
    <source>
        <dbReference type="Proteomes" id="UP001164965"/>
    </source>
</evidence>
<organism evidence="18 19">
    <name type="scientific">Rhodococcus antarcticus</name>
    <dbReference type="NCBI Taxonomy" id="2987751"/>
    <lineage>
        <taxon>Bacteria</taxon>
        <taxon>Bacillati</taxon>
        <taxon>Actinomycetota</taxon>
        <taxon>Actinomycetes</taxon>
        <taxon>Mycobacteriales</taxon>
        <taxon>Nocardiaceae</taxon>
        <taxon>Rhodococcus</taxon>
    </lineage>
</organism>
<dbReference type="EC" id="2.7.7.62" evidence="9"/>
<proteinExistence type="inferred from homology"/>
<evidence type="ECO:0000256" key="3">
    <source>
        <dbReference type="ARBA" id="ARBA00001522"/>
    </source>
</evidence>
<evidence type="ECO:0000256" key="15">
    <source>
        <dbReference type="ARBA" id="ARBA00023134"/>
    </source>
</evidence>
<dbReference type="InterPro" id="IPR003203">
    <property type="entry name" value="CobU/CobP"/>
</dbReference>
<evidence type="ECO:0000256" key="4">
    <source>
        <dbReference type="ARBA" id="ARBA00003889"/>
    </source>
</evidence>
<dbReference type="RefSeq" id="WP_265381690.1">
    <property type="nucleotide sequence ID" value="NZ_CP110615.1"/>
</dbReference>
<dbReference type="PIRSF" id="PIRSF006135">
    <property type="entry name" value="CobU"/>
    <property type="match status" value="1"/>
</dbReference>
<keyword evidence="15" id="KW-0342">GTP-binding</keyword>
<evidence type="ECO:0000256" key="13">
    <source>
        <dbReference type="ARBA" id="ARBA00022777"/>
    </source>
</evidence>
<dbReference type="InterPro" id="IPR027417">
    <property type="entry name" value="P-loop_NTPase"/>
</dbReference>
<dbReference type="GO" id="GO:0016779">
    <property type="term" value="F:nucleotidyltransferase activity"/>
    <property type="evidence" value="ECO:0007669"/>
    <property type="project" value="UniProtKB-KW"/>
</dbReference>
<evidence type="ECO:0000256" key="16">
    <source>
        <dbReference type="ARBA" id="ARBA00029570"/>
    </source>
</evidence>
<accession>A0ABY6NWA9</accession>
<comment type="function">
    <text evidence="4">Catalyzes ATP-dependent phosphorylation of adenosylcobinamide and addition of GMP to adenosylcobinamide phosphate.</text>
</comment>
<keyword evidence="11" id="KW-0808">Transferase</keyword>
<dbReference type="PANTHER" id="PTHR34848">
    <property type="match status" value="1"/>
</dbReference>
<dbReference type="CDD" id="cd00544">
    <property type="entry name" value="CobU"/>
    <property type="match status" value="1"/>
</dbReference>
<comment type="pathway">
    <text evidence="5">Cofactor biosynthesis; adenosylcobalamin biosynthesis; adenosylcobalamin from cob(II)yrinate a,c-diamide: step 6/7.</text>
</comment>
<sequence length="182" mass="19118">MTADGSVPDVRTLVLGGARSGKSAHAEGVVDGTGPVRYVATARTPDGDDDWAQRVAVHRARRPPHWETVEDADLVALVSAPPDGVPVLVDDLGTWLTAEIDDAGAWSLPRGTIAHRCDALADAVATHSGDLVLVTPEVGLGVVPATRSGRLFRDEIGMLNARLAQECDVVVLLVAGIPLRLR</sequence>
<keyword evidence="18" id="KW-0548">Nucleotidyltransferase</keyword>
<evidence type="ECO:0000256" key="8">
    <source>
        <dbReference type="ARBA" id="ARBA00012016"/>
    </source>
</evidence>
<evidence type="ECO:0000256" key="12">
    <source>
        <dbReference type="ARBA" id="ARBA00022741"/>
    </source>
</evidence>
<keyword evidence="13 18" id="KW-0418">Kinase</keyword>
<dbReference type="Pfam" id="PF02283">
    <property type="entry name" value="CobU"/>
    <property type="match status" value="1"/>
</dbReference>
<keyword evidence="19" id="KW-1185">Reference proteome</keyword>
<comment type="catalytic activity">
    <reaction evidence="1">
        <text>adenosylcob(III)inamide + ATP = adenosylcob(III)inamide phosphate + ADP + H(+)</text>
        <dbReference type="Rhea" id="RHEA:15769"/>
        <dbReference type="ChEBI" id="CHEBI:2480"/>
        <dbReference type="ChEBI" id="CHEBI:15378"/>
        <dbReference type="ChEBI" id="CHEBI:30616"/>
        <dbReference type="ChEBI" id="CHEBI:58502"/>
        <dbReference type="ChEBI" id="CHEBI:456216"/>
        <dbReference type="EC" id="2.7.1.156"/>
    </reaction>
</comment>
<evidence type="ECO:0000256" key="7">
    <source>
        <dbReference type="ARBA" id="ARBA00007490"/>
    </source>
</evidence>
<evidence type="ECO:0000256" key="11">
    <source>
        <dbReference type="ARBA" id="ARBA00022679"/>
    </source>
</evidence>
<comment type="catalytic activity">
    <reaction evidence="3">
        <text>adenosylcob(III)inamide + GTP = adenosylcob(III)inamide phosphate + GDP + H(+)</text>
        <dbReference type="Rhea" id="RHEA:15765"/>
        <dbReference type="ChEBI" id="CHEBI:2480"/>
        <dbReference type="ChEBI" id="CHEBI:15378"/>
        <dbReference type="ChEBI" id="CHEBI:37565"/>
        <dbReference type="ChEBI" id="CHEBI:58189"/>
        <dbReference type="ChEBI" id="CHEBI:58502"/>
        <dbReference type="EC" id="2.7.1.156"/>
    </reaction>
</comment>
<dbReference type="GO" id="GO:0016301">
    <property type="term" value="F:kinase activity"/>
    <property type="evidence" value="ECO:0007669"/>
    <property type="project" value="UniProtKB-KW"/>
</dbReference>
<reference evidence="18" key="1">
    <citation type="submission" date="2022-10" db="EMBL/GenBank/DDBJ databases">
        <title>Rhodococcus sp.75.</title>
        <authorList>
            <person name="Sun M."/>
        </authorList>
    </citation>
    <scope>NUCLEOTIDE SEQUENCE</scope>
    <source>
        <strain evidence="18">75</strain>
    </source>
</reference>
<evidence type="ECO:0000256" key="2">
    <source>
        <dbReference type="ARBA" id="ARBA00000711"/>
    </source>
</evidence>
<dbReference type="EC" id="2.7.1.156" evidence="8"/>
<evidence type="ECO:0000256" key="6">
    <source>
        <dbReference type="ARBA" id="ARBA00005159"/>
    </source>
</evidence>